<feature type="domain" description="HTH arsR-type" evidence="1">
    <location>
        <begin position="20"/>
        <end position="96"/>
    </location>
</feature>
<sequence>MAHMNAETAAADTEARLDATFFALSSAVRRRILDLLKRDGGCNVNHVCAAFDGEIGRFAVMKHLAVLERGGLLVTQRDGRDKRLWLDPTPLQLIHERWTTEFSAYWSAQLTRLKYRAEGAEIHTLPKTRKERRHG</sequence>
<dbReference type="PANTHER" id="PTHR38600:SF1">
    <property type="entry name" value="TRANSCRIPTIONAL REGULATORY PROTEIN"/>
    <property type="match status" value="1"/>
</dbReference>
<evidence type="ECO:0000259" key="1">
    <source>
        <dbReference type="SMART" id="SM00418"/>
    </source>
</evidence>
<keyword evidence="2" id="KW-0238">DNA-binding</keyword>
<dbReference type="InterPro" id="IPR001845">
    <property type="entry name" value="HTH_ArsR_DNA-bd_dom"/>
</dbReference>
<gene>
    <name evidence="2" type="ORF">C8D93_106123</name>
</gene>
<dbReference type="InterPro" id="IPR011991">
    <property type="entry name" value="ArsR-like_HTH"/>
</dbReference>
<keyword evidence="3" id="KW-1185">Reference proteome</keyword>
<dbReference type="InterPro" id="IPR036388">
    <property type="entry name" value="WH-like_DNA-bd_sf"/>
</dbReference>
<dbReference type="GO" id="GO:0003700">
    <property type="term" value="F:DNA-binding transcription factor activity"/>
    <property type="evidence" value="ECO:0007669"/>
    <property type="project" value="InterPro"/>
</dbReference>
<evidence type="ECO:0000313" key="2">
    <source>
        <dbReference type="EMBL" id="PXV67146.1"/>
    </source>
</evidence>
<dbReference type="GO" id="GO:0003677">
    <property type="term" value="F:DNA binding"/>
    <property type="evidence" value="ECO:0007669"/>
    <property type="project" value="UniProtKB-KW"/>
</dbReference>
<dbReference type="EMBL" id="QICN01000006">
    <property type="protein sequence ID" value="PXV67146.1"/>
    <property type="molecule type" value="Genomic_DNA"/>
</dbReference>
<dbReference type="Gene3D" id="1.10.10.10">
    <property type="entry name" value="Winged helix-like DNA-binding domain superfamily/Winged helix DNA-binding domain"/>
    <property type="match status" value="1"/>
</dbReference>
<evidence type="ECO:0000313" key="3">
    <source>
        <dbReference type="Proteomes" id="UP000248330"/>
    </source>
</evidence>
<dbReference type="Pfam" id="PF12840">
    <property type="entry name" value="HTH_20"/>
    <property type="match status" value="1"/>
</dbReference>
<dbReference type="OrthoDB" id="46768at2"/>
<name>A0A318E6N1_9GAMM</name>
<dbReference type="AlphaFoldDB" id="A0A318E6N1"/>
<protein>
    <submittedName>
        <fullName evidence="2">DNA-binding transcriptional ArsR family regulator</fullName>
    </submittedName>
</protein>
<dbReference type="SUPFAM" id="SSF46785">
    <property type="entry name" value="Winged helix' DNA-binding domain"/>
    <property type="match status" value="1"/>
</dbReference>
<dbReference type="SMART" id="SM00418">
    <property type="entry name" value="HTH_ARSR"/>
    <property type="match status" value="1"/>
</dbReference>
<comment type="caution">
    <text evidence="2">The sequence shown here is derived from an EMBL/GenBank/DDBJ whole genome shotgun (WGS) entry which is preliminary data.</text>
</comment>
<dbReference type="InterPro" id="IPR036390">
    <property type="entry name" value="WH_DNA-bd_sf"/>
</dbReference>
<organism evidence="2 3">
    <name type="scientific">Sinimarinibacterium flocculans</name>
    <dbReference type="NCBI Taxonomy" id="985250"/>
    <lineage>
        <taxon>Bacteria</taxon>
        <taxon>Pseudomonadati</taxon>
        <taxon>Pseudomonadota</taxon>
        <taxon>Gammaproteobacteria</taxon>
        <taxon>Nevskiales</taxon>
        <taxon>Nevskiaceae</taxon>
        <taxon>Sinimarinibacterium</taxon>
    </lineage>
</organism>
<proteinExistence type="predicted"/>
<accession>A0A318E6N1</accession>
<reference evidence="2 3" key="1">
    <citation type="submission" date="2018-04" db="EMBL/GenBank/DDBJ databases">
        <title>Genomic Encyclopedia of Type Strains, Phase IV (KMG-IV): sequencing the most valuable type-strain genomes for metagenomic binning, comparative biology and taxonomic classification.</title>
        <authorList>
            <person name="Goeker M."/>
        </authorList>
    </citation>
    <scope>NUCLEOTIDE SEQUENCE [LARGE SCALE GENOMIC DNA]</scope>
    <source>
        <strain evidence="2 3">DSM 104150</strain>
    </source>
</reference>
<dbReference type="PANTHER" id="PTHR38600">
    <property type="entry name" value="TRANSCRIPTIONAL REGULATORY PROTEIN"/>
    <property type="match status" value="1"/>
</dbReference>
<dbReference type="CDD" id="cd00090">
    <property type="entry name" value="HTH_ARSR"/>
    <property type="match status" value="1"/>
</dbReference>
<dbReference type="Proteomes" id="UP000248330">
    <property type="component" value="Unassembled WGS sequence"/>
</dbReference>